<feature type="region of interest" description="Disordered" evidence="1">
    <location>
        <begin position="346"/>
        <end position="383"/>
    </location>
</feature>
<accession>A0A2G8S373</accession>
<organism evidence="3 4">
    <name type="scientific">Ganoderma sinense ZZ0214-1</name>
    <dbReference type="NCBI Taxonomy" id="1077348"/>
    <lineage>
        <taxon>Eukaryota</taxon>
        <taxon>Fungi</taxon>
        <taxon>Dikarya</taxon>
        <taxon>Basidiomycota</taxon>
        <taxon>Agaricomycotina</taxon>
        <taxon>Agaricomycetes</taxon>
        <taxon>Polyporales</taxon>
        <taxon>Polyporaceae</taxon>
        <taxon>Ganoderma</taxon>
    </lineage>
</organism>
<feature type="compositionally biased region" description="Basic residues" evidence="1">
    <location>
        <begin position="1"/>
        <end position="18"/>
    </location>
</feature>
<evidence type="ECO:0000313" key="3">
    <source>
        <dbReference type="EMBL" id="PIL28220.1"/>
    </source>
</evidence>
<reference evidence="3 4" key="1">
    <citation type="journal article" date="2015" name="Sci. Rep.">
        <title>Chromosome-level genome map provides insights into diverse defense mechanisms in the medicinal fungus Ganoderma sinense.</title>
        <authorList>
            <person name="Zhu Y."/>
            <person name="Xu J."/>
            <person name="Sun C."/>
            <person name="Zhou S."/>
            <person name="Xu H."/>
            <person name="Nelson D.R."/>
            <person name="Qian J."/>
            <person name="Song J."/>
            <person name="Luo H."/>
            <person name="Xiang L."/>
            <person name="Li Y."/>
            <person name="Xu Z."/>
            <person name="Ji A."/>
            <person name="Wang L."/>
            <person name="Lu S."/>
            <person name="Hayward A."/>
            <person name="Sun W."/>
            <person name="Li X."/>
            <person name="Schwartz D.C."/>
            <person name="Wang Y."/>
            <person name="Chen S."/>
        </authorList>
    </citation>
    <scope>NUCLEOTIDE SEQUENCE [LARGE SCALE GENOMIC DNA]</scope>
    <source>
        <strain evidence="3 4">ZZ0214-1</strain>
    </source>
</reference>
<sequence length="706" mass="76224">MSARRRSQTQPARQKKTAHRTDPSSTPSLQPQATPAKANPVPATKAQAAPNPSTNTPSTQKRRPTIRTSEQAQPAVVMGPPATPAVKSTTPSRPQRQSKVDALTKKVWNAVAPGAGRKRANPAANPSGSEGAFGTGNDNSDALPNTQPPASKKRKAPVDVHQVENPRQGQQGATGTGRKVTVKATPCVQVSVDSDSSAVGSDDDVPLKQRQATASSQASTAAQPGNQKPLTRGAHAAPGIQPKARVESAHDAAEEVSADVVESDTSNSADEYTPDEDRDDEAYSEEDELEDPLSEDIDELEAQLREEAPVWTKEKDEKLPPVLRRKQPKKADDQVDFKRMMELAEEQAACAGKTERSTSKASHRRQLEQPVWKAPEPALPDDAEDDMEPWSPVEYYIPAPDDPHWEENRGTSAAVNSDEGTGPVQARAYDIKPPATPGGVLSLKEQDAHIQDMIRHTFLRVESNLVFEHGFPDAVGRARFVYEAMRESAKELAYGALDRLLGTDQSFARTLASIPNQRISTFRSNIKKNADSTVGAFYGVQQVPGQAGKTADKVDVDPADKRSAAWAKPYQNPAVASMLRTCFFTGATAVGNRDVARFVSSRLDREDELEIPMPMLALVGAAIHASLSEWRTGIHKKGTFSADSFLDAYTEHVTLLTGIKAQNPRAYHTMMHRLYCEASGVLAPAANVASASDALAHVDFAGMEVD</sequence>
<dbReference type="EMBL" id="AYKW01000026">
    <property type="protein sequence ID" value="PIL28220.1"/>
    <property type="molecule type" value="Genomic_DNA"/>
</dbReference>
<comment type="caution">
    <text evidence="3">The sequence shown here is derived from an EMBL/GenBank/DDBJ whole genome shotgun (WGS) entry which is preliminary data.</text>
</comment>
<dbReference type="InterPro" id="IPR045341">
    <property type="entry name" value="DUF6532"/>
</dbReference>
<evidence type="ECO:0000256" key="1">
    <source>
        <dbReference type="SAM" id="MobiDB-lite"/>
    </source>
</evidence>
<protein>
    <recommendedName>
        <fullName evidence="2">DUF6532 domain-containing protein</fullName>
    </recommendedName>
</protein>
<feature type="compositionally biased region" description="Polar residues" evidence="1">
    <location>
        <begin position="50"/>
        <end position="59"/>
    </location>
</feature>
<name>A0A2G8S373_9APHY</name>
<feature type="compositionally biased region" description="Low complexity" evidence="1">
    <location>
        <begin position="168"/>
        <end position="177"/>
    </location>
</feature>
<feature type="region of interest" description="Disordered" evidence="1">
    <location>
        <begin position="1"/>
        <end position="334"/>
    </location>
</feature>
<feature type="compositionally biased region" description="Low complexity" evidence="1">
    <location>
        <begin position="211"/>
        <end position="223"/>
    </location>
</feature>
<feature type="domain" description="DUF6532" evidence="2">
    <location>
        <begin position="460"/>
        <end position="657"/>
    </location>
</feature>
<dbReference type="Proteomes" id="UP000230002">
    <property type="component" value="Unassembled WGS sequence"/>
</dbReference>
<feature type="compositionally biased region" description="Basic and acidic residues" evidence="1">
    <location>
        <begin position="302"/>
        <end position="319"/>
    </location>
</feature>
<dbReference type="AlphaFoldDB" id="A0A2G8S373"/>
<dbReference type="OrthoDB" id="3214739at2759"/>
<dbReference type="STRING" id="1077348.A0A2G8S373"/>
<feature type="compositionally biased region" description="Polar residues" evidence="1">
    <location>
        <begin position="136"/>
        <end position="149"/>
    </location>
</feature>
<feature type="compositionally biased region" description="Basic and acidic residues" evidence="1">
    <location>
        <begin position="244"/>
        <end position="253"/>
    </location>
</feature>
<feature type="compositionally biased region" description="Polar residues" evidence="1">
    <location>
        <begin position="86"/>
        <end position="97"/>
    </location>
</feature>
<feature type="compositionally biased region" description="Low complexity" evidence="1">
    <location>
        <begin position="188"/>
        <end position="200"/>
    </location>
</feature>
<evidence type="ECO:0000259" key="2">
    <source>
        <dbReference type="Pfam" id="PF20149"/>
    </source>
</evidence>
<gene>
    <name evidence="3" type="ORF">GSI_09632</name>
</gene>
<dbReference type="Pfam" id="PF20149">
    <property type="entry name" value="DUF6532"/>
    <property type="match status" value="1"/>
</dbReference>
<proteinExistence type="predicted"/>
<feature type="compositionally biased region" description="Polar residues" evidence="1">
    <location>
        <begin position="23"/>
        <end position="33"/>
    </location>
</feature>
<evidence type="ECO:0000313" key="4">
    <source>
        <dbReference type="Proteomes" id="UP000230002"/>
    </source>
</evidence>
<keyword evidence="4" id="KW-1185">Reference proteome</keyword>
<feature type="compositionally biased region" description="Acidic residues" evidence="1">
    <location>
        <begin position="272"/>
        <end position="301"/>
    </location>
</feature>